<name>A0A9D9GTE2_9FIRM</name>
<evidence type="ECO:0000313" key="3">
    <source>
        <dbReference type="Proteomes" id="UP000823634"/>
    </source>
</evidence>
<accession>A0A9D9GTE2</accession>
<reference evidence="2" key="1">
    <citation type="submission" date="2020-10" db="EMBL/GenBank/DDBJ databases">
        <authorList>
            <person name="Gilroy R."/>
        </authorList>
    </citation>
    <scope>NUCLEOTIDE SEQUENCE</scope>
    <source>
        <strain evidence="2">17113</strain>
    </source>
</reference>
<proteinExistence type="predicted"/>
<reference evidence="2" key="2">
    <citation type="journal article" date="2021" name="PeerJ">
        <title>Extensive microbial diversity within the chicken gut microbiome revealed by metagenomics and culture.</title>
        <authorList>
            <person name="Gilroy R."/>
            <person name="Ravi A."/>
            <person name="Getino M."/>
            <person name="Pursley I."/>
            <person name="Horton D.L."/>
            <person name="Alikhan N.F."/>
            <person name="Baker D."/>
            <person name="Gharbi K."/>
            <person name="Hall N."/>
            <person name="Watson M."/>
            <person name="Adriaenssens E.M."/>
            <person name="Foster-Nyarko E."/>
            <person name="Jarju S."/>
            <person name="Secka A."/>
            <person name="Antonio M."/>
            <person name="Oren A."/>
            <person name="Chaudhuri R.R."/>
            <person name="La Ragione R."/>
            <person name="Hildebrand F."/>
            <person name="Pallen M.J."/>
        </authorList>
    </citation>
    <scope>NUCLEOTIDE SEQUENCE</scope>
    <source>
        <strain evidence="2">17113</strain>
    </source>
</reference>
<evidence type="ECO:0000313" key="2">
    <source>
        <dbReference type="EMBL" id="MBO8426545.1"/>
    </source>
</evidence>
<sequence>MDEERLKQAKALRALLFALGAGFAVIGGFRYFASGDFPGLAEDVLLGLCCLLAGFALYSFRKEAIGRERESETDPEDDQGI</sequence>
<evidence type="ECO:0000256" key="1">
    <source>
        <dbReference type="SAM" id="Phobius"/>
    </source>
</evidence>
<keyword evidence="1" id="KW-1133">Transmembrane helix</keyword>
<comment type="caution">
    <text evidence="2">The sequence shown here is derived from an EMBL/GenBank/DDBJ whole genome shotgun (WGS) entry which is preliminary data.</text>
</comment>
<protein>
    <submittedName>
        <fullName evidence="2">Uncharacterized protein</fullName>
    </submittedName>
</protein>
<dbReference type="EMBL" id="JADINA010000028">
    <property type="protein sequence ID" value="MBO8426545.1"/>
    <property type="molecule type" value="Genomic_DNA"/>
</dbReference>
<dbReference type="Proteomes" id="UP000823634">
    <property type="component" value="Unassembled WGS sequence"/>
</dbReference>
<gene>
    <name evidence="2" type="ORF">IAC61_04400</name>
</gene>
<organism evidence="2 3">
    <name type="scientific">Candidatus Alloenteromonas pullistercoris</name>
    <dbReference type="NCBI Taxonomy" id="2840785"/>
    <lineage>
        <taxon>Bacteria</taxon>
        <taxon>Bacillati</taxon>
        <taxon>Bacillota</taxon>
        <taxon>Bacillota incertae sedis</taxon>
        <taxon>Candidatus Alloenteromonas</taxon>
    </lineage>
</organism>
<feature type="transmembrane region" description="Helical" evidence="1">
    <location>
        <begin position="12"/>
        <end position="32"/>
    </location>
</feature>
<dbReference type="AlphaFoldDB" id="A0A9D9GTE2"/>
<feature type="transmembrane region" description="Helical" evidence="1">
    <location>
        <begin position="44"/>
        <end position="60"/>
    </location>
</feature>
<keyword evidence="1" id="KW-0472">Membrane</keyword>
<keyword evidence="1" id="KW-0812">Transmembrane</keyword>